<evidence type="ECO:0000313" key="3">
    <source>
        <dbReference type="Proteomes" id="UP000019335"/>
    </source>
</evidence>
<dbReference type="Proteomes" id="UP000019335">
    <property type="component" value="Chromosome 2"/>
</dbReference>
<evidence type="ECO:0000256" key="1">
    <source>
        <dbReference type="SAM" id="MobiDB-lite"/>
    </source>
</evidence>
<evidence type="ECO:0008006" key="4">
    <source>
        <dbReference type="Google" id="ProtNLM"/>
    </source>
</evidence>
<dbReference type="AlphaFoldDB" id="W7TQV4"/>
<evidence type="ECO:0000313" key="2">
    <source>
        <dbReference type="EMBL" id="EWM29545.1"/>
    </source>
</evidence>
<organism evidence="2 3">
    <name type="scientific">Nannochloropsis gaditana</name>
    <dbReference type="NCBI Taxonomy" id="72520"/>
    <lineage>
        <taxon>Eukaryota</taxon>
        <taxon>Sar</taxon>
        <taxon>Stramenopiles</taxon>
        <taxon>Ochrophyta</taxon>
        <taxon>Eustigmatophyceae</taxon>
        <taxon>Eustigmatales</taxon>
        <taxon>Monodopsidaceae</taxon>
        <taxon>Nannochloropsis</taxon>
    </lineage>
</organism>
<feature type="region of interest" description="Disordered" evidence="1">
    <location>
        <begin position="52"/>
        <end position="124"/>
    </location>
</feature>
<keyword evidence="3" id="KW-1185">Reference proteome</keyword>
<gene>
    <name evidence="2" type="ORF">Naga_100006g107</name>
</gene>
<feature type="compositionally biased region" description="Low complexity" evidence="1">
    <location>
        <begin position="90"/>
        <end position="109"/>
    </location>
</feature>
<accession>W7TQV4</accession>
<name>W7TQV4_9STRA</name>
<sequence>MMPGPCGVGGLAGRSDHIASRLSRLSTFSFSVLAVRTWPFLAMLVSHLQPAQPFQRRPPPPPPSSPPPSFPSKPPLPFSSRLANQGNSASTRSSWPSSQVSSSPWESTTFLSTADPAPEDNGPFRLLFDQATDRFLFQTAVVDLQQPGQDGPRVRLIGSVHIAEPAYFKALEASCADCDVVLYEMITSEGNVLRDGTDARWPSKEQLGVELQATDGLRRLASSHGLEPQLDNMHFFGKKNWYLSDIVREELCKLQRLRGERTLDAPAKGRLGHVFEVLEVFWNGFTSRGKVLPKFLFLRPGQAFSALPFRVLRLCMWLTPAPELQLLLLDWARQYPPAGGLSRVLRSMVGALVQGDFLTLRRLAFAQMLTSSQTAPAPEVLVQERDSKVVLDVEQALRTGAKDVGVLYGGLHLKDIEAKLRGHLNFTRVEGGMEKGAGGQETLKRGREAQAVQWHTAWTMQAFTRQRQALVTALCVALPALYLSVGGLDWSATFGGLAKDVSQHVATEGTAAEAPTVGWQEVVLYMLRHMYIYYGLSRWVVEWEKQLFEMR</sequence>
<dbReference type="PANTHER" id="PTHR35757:SF1">
    <property type="entry name" value="THERMOSOME SUBUNIT GAMMA"/>
    <property type="match status" value="1"/>
</dbReference>
<dbReference type="EMBL" id="AZIL01000126">
    <property type="protein sequence ID" value="EWM29545.1"/>
    <property type="molecule type" value="Genomic_DNA"/>
</dbReference>
<feature type="compositionally biased region" description="Pro residues" evidence="1">
    <location>
        <begin position="56"/>
        <end position="77"/>
    </location>
</feature>
<protein>
    <recommendedName>
        <fullName evidence="4">TraB domain-containing protein</fullName>
    </recommendedName>
</protein>
<reference evidence="2 3" key="1">
    <citation type="journal article" date="2014" name="Mol. Plant">
        <title>Chromosome Scale Genome Assembly and Transcriptome Profiling of Nannochloropsis gaditana in Nitrogen Depletion.</title>
        <authorList>
            <person name="Corteggiani Carpinelli E."/>
            <person name="Telatin A."/>
            <person name="Vitulo N."/>
            <person name="Forcato C."/>
            <person name="D'Angelo M."/>
            <person name="Schiavon R."/>
            <person name="Vezzi A."/>
            <person name="Giacometti G.M."/>
            <person name="Morosinotto T."/>
            <person name="Valle G."/>
        </authorList>
    </citation>
    <scope>NUCLEOTIDE SEQUENCE [LARGE SCALE GENOMIC DNA]</scope>
    <source>
        <strain evidence="2 3">B-31</strain>
    </source>
</reference>
<proteinExistence type="predicted"/>
<dbReference type="OrthoDB" id="45571at2759"/>
<dbReference type="PANTHER" id="PTHR35757">
    <property type="entry name" value="THERMOSOME SUBUNIT GAMMA"/>
    <property type="match status" value="1"/>
</dbReference>
<comment type="caution">
    <text evidence="2">The sequence shown here is derived from an EMBL/GenBank/DDBJ whole genome shotgun (WGS) entry which is preliminary data.</text>
</comment>